<dbReference type="Proteomes" id="UP000054217">
    <property type="component" value="Unassembled WGS sequence"/>
</dbReference>
<reference evidence="1 2" key="1">
    <citation type="submission" date="2014-04" db="EMBL/GenBank/DDBJ databases">
        <authorList>
            <consortium name="DOE Joint Genome Institute"/>
            <person name="Kuo A."/>
            <person name="Kohler A."/>
            <person name="Costa M.D."/>
            <person name="Nagy L.G."/>
            <person name="Floudas D."/>
            <person name="Copeland A."/>
            <person name="Barry K.W."/>
            <person name="Cichocki N."/>
            <person name="Veneault-Fourrey C."/>
            <person name="LaButti K."/>
            <person name="Lindquist E.A."/>
            <person name="Lipzen A."/>
            <person name="Lundell T."/>
            <person name="Morin E."/>
            <person name="Murat C."/>
            <person name="Sun H."/>
            <person name="Tunlid A."/>
            <person name="Henrissat B."/>
            <person name="Grigoriev I.V."/>
            <person name="Hibbett D.S."/>
            <person name="Martin F."/>
            <person name="Nordberg H.P."/>
            <person name="Cantor M.N."/>
            <person name="Hua S.X."/>
        </authorList>
    </citation>
    <scope>NUCLEOTIDE SEQUENCE [LARGE SCALE GENOMIC DNA]</scope>
    <source>
        <strain evidence="1 2">Marx 270</strain>
    </source>
</reference>
<accession>A0A0C3P4D3</accession>
<keyword evidence="2" id="KW-1185">Reference proteome</keyword>
<dbReference type="HOGENOM" id="CLU_2469981_0_0_1"/>
<organism evidence="1 2">
    <name type="scientific">Pisolithus tinctorius Marx 270</name>
    <dbReference type="NCBI Taxonomy" id="870435"/>
    <lineage>
        <taxon>Eukaryota</taxon>
        <taxon>Fungi</taxon>
        <taxon>Dikarya</taxon>
        <taxon>Basidiomycota</taxon>
        <taxon>Agaricomycotina</taxon>
        <taxon>Agaricomycetes</taxon>
        <taxon>Agaricomycetidae</taxon>
        <taxon>Boletales</taxon>
        <taxon>Sclerodermatineae</taxon>
        <taxon>Pisolithaceae</taxon>
        <taxon>Pisolithus</taxon>
    </lineage>
</organism>
<sequence>MATSLYGSMMVDSMLSRSLPGWKWERLYMILTLGTPNLGNKGMIAPVAVHIDIRLRNDTEASCRVTILPVCNFVPYKHHPVIPPNTSI</sequence>
<dbReference type="InParanoid" id="A0A0C3P4D3"/>
<reference evidence="2" key="2">
    <citation type="submission" date="2015-01" db="EMBL/GenBank/DDBJ databases">
        <title>Evolutionary Origins and Diversification of the Mycorrhizal Mutualists.</title>
        <authorList>
            <consortium name="DOE Joint Genome Institute"/>
            <consortium name="Mycorrhizal Genomics Consortium"/>
            <person name="Kohler A."/>
            <person name="Kuo A."/>
            <person name="Nagy L.G."/>
            <person name="Floudas D."/>
            <person name="Copeland A."/>
            <person name="Barry K.W."/>
            <person name="Cichocki N."/>
            <person name="Veneault-Fourrey C."/>
            <person name="LaButti K."/>
            <person name="Lindquist E.A."/>
            <person name="Lipzen A."/>
            <person name="Lundell T."/>
            <person name="Morin E."/>
            <person name="Murat C."/>
            <person name="Riley R."/>
            <person name="Ohm R."/>
            <person name="Sun H."/>
            <person name="Tunlid A."/>
            <person name="Henrissat B."/>
            <person name="Grigoriev I.V."/>
            <person name="Hibbett D.S."/>
            <person name="Martin F."/>
        </authorList>
    </citation>
    <scope>NUCLEOTIDE SEQUENCE [LARGE SCALE GENOMIC DNA]</scope>
    <source>
        <strain evidence="2">Marx 270</strain>
    </source>
</reference>
<name>A0A0C3P4D3_PISTI</name>
<dbReference type="EMBL" id="KN831958">
    <property type="protein sequence ID" value="KIO07895.1"/>
    <property type="molecule type" value="Genomic_DNA"/>
</dbReference>
<dbReference type="AlphaFoldDB" id="A0A0C3P4D3"/>
<evidence type="ECO:0000313" key="2">
    <source>
        <dbReference type="Proteomes" id="UP000054217"/>
    </source>
</evidence>
<protein>
    <submittedName>
        <fullName evidence="1">Uncharacterized protein</fullName>
    </submittedName>
</protein>
<gene>
    <name evidence="1" type="ORF">M404DRAFT_374754</name>
</gene>
<evidence type="ECO:0000313" key="1">
    <source>
        <dbReference type="EMBL" id="KIO07895.1"/>
    </source>
</evidence>
<proteinExistence type="predicted"/>